<keyword evidence="2" id="KW-1185">Reference proteome</keyword>
<protein>
    <submittedName>
        <fullName evidence="1">Uncharacterized protein</fullName>
    </submittedName>
</protein>
<evidence type="ECO:0000313" key="2">
    <source>
        <dbReference type="Proteomes" id="UP000000424"/>
    </source>
</evidence>
<evidence type="ECO:0000313" key="1">
    <source>
        <dbReference type="EMBL" id="AAP98232.1"/>
    </source>
</evidence>
<proteinExistence type="predicted"/>
<sequence>MFFLSKNRLMPNILGQEKRYFQSLNIFFFPKCCDSTLNIQSRIIDWIYRIS</sequence>
<reference evidence="1" key="1">
    <citation type="submission" date="2002-05" db="EMBL/GenBank/DDBJ databases">
        <title>The genome sequence of Chlamydia pneumoniae TW183 and comparison with other Chlamydia strains based on whole genome sequence analysis.</title>
        <authorList>
            <person name="Geng M.M."/>
            <person name="Schuhmacher A."/>
            <person name="Muehldorfer I."/>
            <person name="Bensch K.W."/>
            <person name="Schaefer K.P."/>
            <person name="Schneider S."/>
            <person name="Pohl T."/>
            <person name="Essig A."/>
            <person name="Marre R."/>
            <person name="Melchers K."/>
        </authorList>
    </citation>
    <scope>NUCLEOTIDE SEQUENCE [LARGE SCALE GENOMIC DNA]</scope>
    <source>
        <strain evidence="1">TW-183</strain>
    </source>
</reference>
<accession>A0ABN3YPQ5</accession>
<organism evidence="1 2">
    <name type="scientific">Chlamydia pneumoniae</name>
    <name type="common">Chlamydophila pneumoniae</name>
    <dbReference type="NCBI Taxonomy" id="83558"/>
    <lineage>
        <taxon>Bacteria</taxon>
        <taxon>Pseudomonadati</taxon>
        <taxon>Chlamydiota</taxon>
        <taxon>Chlamydiia</taxon>
        <taxon>Chlamydiales</taxon>
        <taxon>Chlamydiaceae</taxon>
        <taxon>Chlamydia/Chlamydophila group</taxon>
        <taxon>Chlamydia</taxon>
    </lineage>
</organism>
<dbReference type="EMBL" id="AE009440">
    <property type="protein sequence ID" value="AAP98232.1"/>
    <property type="molecule type" value="Genomic_DNA"/>
</dbReference>
<dbReference type="Proteomes" id="UP000000424">
    <property type="component" value="Chromosome"/>
</dbReference>
<gene>
    <name evidence="1" type="ordered locus">CpB0298</name>
</gene>
<name>A0ABN3YPQ5_CHLPN</name>